<keyword evidence="2" id="KW-1185">Reference proteome</keyword>
<dbReference type="InterPro" id="IPR023214">
    <property type="entry name" value="HAD_sf"/>
</dbReference>
<evidence type="ECO:0000313" key="1">
    <source>
        <dbReference type="EMBL" id="ASZ09271.1"/>
    </source>
</evidence>
<dbReference type="EMBL" id="CP023173">
    <property type="protein sequence ID" value="ASZ09271.1"/>
    <property type="molecule type" value="Genomic_DNA"/>
</dbReference>
<dbReference type="PANTHER" id="PTHR10000">
    <property type="entry name" value="PHOSPHOSERINE PHOSPHATASE"/>
    <property type="match status" value="1"/>
</dbReference>
<reference evidence="1 2" key="1">
    <citation type="submission" date="2017-08" db="EMBL/GenBank/DDBJ databases">
        <title>Complete Genome Sequence of Mesoplasma chauliocola.</title>
        <authorList>
            <person name="Knight T.F.Jr."/>
            <person name="Citino T."/>
        </authorList>
    </citation>
    <scope>NUCLEOTIDE SEQUENCE [LARGE SCALE GENOMIC DNA]</scope>
    <source>
        <strain evidence="1 2">CHPA-2</strain>
    </source>
</reference>
<dbReference type="RefSeq" id="WP_027875595.1">
    <property type="nucleotide sequence ID" value="NZ_CP023173.1"/>
</dbReference>
<dbReference type="GO" id="GO:0016791">
    <property type="term" value="F:phosphatase activity"/>
    <property type="evidence" value="ECO:0007669"/>
    <property type="project" value="TreeGrafter"/>
</dbReference>
<protein>
    <submittedName>
        <fullName evidence="1">Cof-type HAD-IIB family hydrolase</fullName>
    </submittedName>
</protein>
<dbReference type="PROSITE" id="PS01229">
    <property type="entry name" value="COF_2"/>
    <property type="match status" value="1"/>
</dbReference>
<name>A0A249SP56_9MOLU</name>
<dbReference type="Gene3D" id="3.40.50.1000">
    <property type="entry name" value="HAD superfamily/HAD-like"/>
    <property type="match status" value="1"/>
</dbReference>
<dbReference type="InterPro" id="IPR036412">
    <property type="entry name" value="HAD-like_sf"/>
</dbReference>
<gene>
    <name evidence="1" type="ORF">CK556_02820</name>
</gene>
<dbReference type="KEGG" id="mchc:CK556_02820"/>
<dbReference type="NCBIfam" id="TIGR00099">
    <property type="entry name" value="Cof-subfamily"/>
    <property type="match status" value="1"/>
</dbReference>
<keyword evidence="1" id="KW-0378">Hydrolase</keyword>
<dbReference type="AlphaFoldDB" id="A0A249SP56"/>
<dbReference type="NCBIfam" id="TIGR01484">
    <property type="entry name" value="HAD-SF-IIB"/>
    <property type="match status" value="1"/>
</dbReference>
<proteinExistence type="predicted"/>
<dbReference type="STRING" id="1336232.GCA_000518825_01273"/>
<accession>A0A249SP56</accession>
<sequence>MNDIKLLVLDMDGTSYHKMGNIVESNIKPLQDAIKTGTKVAFVTGRPVLAKPNNLKAHNLAEENAILIGCNSGCIYDLNTQTVIKSNPIKSDQAKQLFEEVKNTETILWGYVDDLNTVVLSRKIKDVNNEECHWEGRFFDGEYLIYEDVKEKFDFNFFKILGFNGNYNLYNKFENEFKLNIATNDGKIAEINANGINKKFAIDWLSEYFKIPLDNIAAMGDGMNDLPMIEHAGIGVALKNSEPKIKEAAQIYIDKDNTEGAVAEFVNKYILNKAEEN</sequence>
<dbReference type="GO" id="GO:0005829">
    <property type="term" value="C:cytosol"/>
    <property type="evidence" value="ECO:0007669"/>
    <property type="project" value="TreeGrafter"/>
</dbReference>
<dbReference type="SUPFAM" id="SSF56784">
    <property type="entry name" value="HAD-like"/>
    <property type="match status" value="1"/>
</dbReference>
<dbReference type="InterPro" id="IPR006379">
    <property type="entry name" value="HAD-SF_hydro_IIB"/>
</dbReference>
<dbReference type="Proteomes" id="UP000232229">
    <property type="component" value="Chromosome"/>
</dbReference>
<dbReference type="PANTHER" id="PTHR10000:SF55">
    <property type="entry name" value="5-AMINO-6-(5-PHOSPHO-D-RIBITYLAMINO)URACIL PHOSPHATASE YCSE"/>
    <property type="match status" value="1"/>
</dbReference>
<dbReference type="InterPro" id="IPR000150">
    <property type="entry name" value="Cof"/>
</dbReference>
<organism evidence="1 2">
    <name type="scientific">Mesoplasma chauliocola</name>
    <dbReference type="NCBI Taxonomy" id="216427"/>
    <lineage>
        <taxon>Bacteria</taxon>
        <taxon>Bacillati</taxon>
        <taxon>Mycoplasmatota</taxon>
        <taxon>Mollicutes</taxon>
        <taxon>Entomoplasmatales</taxon>
        <taxon>Entomoplasmataceae</taxon>
        <taxon>Mesoplasma</taxon>
    </lineage>
</organism>
<evidence type="ECO:0000313" key="2">
    <source>
        <dbReference type="Proteomes" id="UP000232229"/>
    </source>
</evidence>
<dbReference type="Pfam" id="PF08282">
    <property type="entry name" value="Hydrolase_3"/>
    <property type="match status" value="1"/>
</dbReference>
<dbReference type="GO" id="GO:0000287">
    <property type="term" value="F:magnesium ion binding"/>
    <property type="evidence" value="ECO:0007669"/>
    <property type="project" value="TreeGrafter"/>
</dbReference>
<dbReference type="Gene3D" id="3.30.1240.10">
    <property type="match status" value="1"/>
</dbReference>